<dbReference type="OMA" id="YPCVNNE"/>
<dbReference type="SUPFAM" id="SSF54373">
    <property type="entry name" value="FAD-linked reductases, C-terminal domain"/>
    <property type="match status" value="1"/>
</dbReference>
<dbReference type="SUPFAM" id="SSF160104">
    <property type="entry name" value="Acetoacetate decarboxylase-like"/>
    <property type="match status" value="1"/>
</dbReference>
<dbReference type="Gene3D" id="2.40.400.10">
    <property type="entry name" value="Acetoacetate decarboxylase-like"/>
    <property type="match status" value="1"/>
</dbReference>
<dbReference type="EMBL" id="JOWA01000094">
    <property type="protein sequence ID" value="KEZ43317.1"/>
    <property type="molecule type" value="Genomic_DNA"/>
</dbReference>
<dbReference type="KEGG" id="sapo:SAPIO_CDS4763"/>
<accession>A0A084G7K5</accession>
<dbReference type="InterPro" id="IPR010451">
    <property type="entry name" value="Acetoacetate_decarboxylase"/>
</dbReference>
<dbReference type="GO" id="GO:0004497">
    <property type="term" value="F:monooxygenase activity"/>
    <property type="evidence" value="ECO:0007669"/>
    <property type="project" value="UniProtKB-KW"/>
</dbReference>
<keyword evidence="3" id="KW-0274">FAD</keyword>
<feature type="compositionally biased region" description="Polar residues" evidence="6">
    <location>
        <begin position="525"/>
        <end position="541"/>
    </location>
</feature>
<dbReference type="Pfam" id="PF01494">
    <property type="entry name" value="FAD_binding_3"/>
    <property type="match status" value="1"/>
</dbReference>
<dbReference type="PRINTS" id="PR00420">
    <property type="entry name" value="RNGMNOXGNASE"/>
</dbReference>
<evidence type="ECO:0000256" key="4">
    <source>
        <dbReference type="ARBA" id="ARBA00023002"/>
    </source>
</evidence>
<keyword evidence="4" id="KW-0560">Oxidoreductase</keyword>
<dbReference type="InterPro" id="IPR002938">
    <property type="entry name" value="FAD-bd"/>
</dbReference>
<dbReference type="GO" id="GO:0071949">
    <property type="term" value="F:FAD binding"/>
    <property type="evidence" value="ECO:0007669"/>
    <property type="project" value="InterPro"/>
</dbReference>
<evidence type="ECO:0000256" key="5">
    <source>
        <dbReference type="ARBA" id="ARBA00023033"/>
    </source>
</evidence>
<evidence type="ECO:0000256" key="2">
    <source>
        <dbReference type="ARBA" id="ARBA00022630"/>
    </source>
</evidence>
<gene>
    <name evidence="8" type="ORF">SAPIO_CDS4763</name>
</gene>
<dbReference type="Pfam" id="PF06314">
    <property type="entry name" value="ADC"/>
    <property type="match status" value="1"/>
</dbReference>
<dbReference type="GO" id="GO:0016829">
    <property type="term" value="F:lyase activity"/>
    <property type="evidence" value="ECO:0007669"/>
    <property type="project" value="InterPro"/>
</dbReference>
<feature type="domain" description="FAD-binding" evidence="7">
    <location>
        <begin position="79"/>
        <end position="306"/>
    </location>
</feature>
<keyword evidence="9" id="KW-1185">Reference proteome</keyword>
<sequence>MDCSVDSEYSLRPSAQTQSKGLDGSVRLDIDLKESLKIWEFPWVLSYRVGLHNELKRVATSKEGKGTPAVLKTSSQVVDVDVESATITLRDGTRVSGDMVLGADGVSSITRKAIVGESHKPFDSGKSAFRFLIPHEKIRENADTKKFTEREGYMTIWYGDDRRLVMYPCNDNTTMNLVGIHPTELSASEGEGWSRVGNKETLLETYKDFGPTVASLLQLTDPAELKVWTLLDMDRIPRWTKGRLALLGDAAHPFLPHQGQGGGVAIEDATSIVALFPLGTTRDEIPERLSLYEKIRDERAHKIQEFTRVAGADLNDATRKSFNIMEYSKYNYGFSEWHNSTRALKEHLWARNGPTYWRQPISFGPMTSPRQDHYGRLIPSDKSRYVTHSLRFKTSATYLQTLFPTKSFSFVSPGTVVEASFQCTQLDKMGWLGGGGYHYAGLWIHGVQYEKKDGTKIVGSFLPVLFESLTDPITTGREELGMPKLYCDINVTGTESSSRVACGWRGASFLTMKLDDLADMPLENGTHSANCKTSDQPTAAPSQAPKPVEQGLFVYRYIPAVGKRGVADAEYPVFIDYKKATATRVADKTVWSRKGSIEADGRDWESLPTLHHIAAGLAEVPVYEVIEAKIEEGHGVEDLSQAERIE</sequence>
<dbReference type="InterPro" id="IPR036188">
    <property type="entry name" value="FAD/NAD-bd_sf"/>
</dbReference>
<protein>
    <recommendedName>
        <fullName evidence="7">FAD-binding domain-containing protein</fullName>
    </recommendedName>
</protein>
<dbReference type="InterPro" id="IPR050493">
    <property type="entry name" value="FAD-dep_Monooxygenase_BioMet"/>
</dbReference>
<feature type="region of interest" description="Disordered" evidence="6">
    <location>
        <begin position="1"/>
        <end position="21"/>
    </location>
</feature>
<evidence type="ECO:0000259" key="7">
    <source>
        <dbReference type="Pfam" id="PF01494"/>
    </source>
</evidence>
<dbReference type="InterPro" id="IPR023375">
    <property type="entry name" value="ADC_dom_sf"/>
</dbReference>
<dbReference type="RefSeq" id="XP_016643116.1">
    <property type="nucleotide sequence ID" value="XM_016787237.1"/>
</dbReference>
<dbReference type="PANTHER" id="PTHR13789">
    <property type="entry name" value="MONOOXYGENASE"/>
    <property type="match status" value="1"/>
</dbReference>
<keyword evidence="2" id="KW-0285">Flavoprotein</keyword>
<organism evidence="8 9">
    <name type="scientific">Pseudallescheria apiosperma</name>
    <name type="common">Scedosporium apiospermum</name>
    <dbReference type="NCBI Taxonomy" id="563466"/>
    <lineage>
        <taxon>Eukaryota</taxon>
        <taxon>Fungi</taxon>
        <taxon>Dikarya</taxon>
        <taxon>Ascomycota</taxon>
        <taxon>Pezizomycotina</taxon>
        <taxon>Sordariomycetes</taxon>
        <taxon>Hypocreomycetidae</taxon>
        <taxon>Microascales</taxon>
        <taxon>Microascaceae</taxon>
        <taxon>Scedosporium</taxon>
    </lineage>
</organism>
<dbReference type="VEuPathDB" id="FungiDB:SAPIO_CDS4763"/>
<comment type="similarity">
    <text evidence="1">Belongs to the paxM FAD-dependent monooxygenase family.</text>
</comment>
<dbReference type="PANTHER" id="PTHR13789:SF261">
    <property type="entry name" value="HYDROXYLASE, PUTATIVE (AFU_ORTHOLOGUE AFUA_7G00590)-RELATED"/>
    <property type="match status" value="1"/>
</dbReference>
<evidence type="ECO:0000256" key="3">
    <source>
        <dbReference type="ARBA" id="ARBA00022827"/>
    </source>
</evidence>
<dbReference type="Proteomes" id="UP000028545">
    <property type="component" value="Unassembled WGS sequence"/>
</dbReference>
<proteinExistence type="inferred from homology"/>
<evidence type="ECO:0000313" key="8">
    <source>
        <dbReference type="EMBL" id="KEZ43317.1"/>
    </source>
</evidence>
<evidence type="ECO:0000256" key="6">
    <source>
        <dbReference type="SAM" id="MobiDB-lite"/>
    </source>
</evidence>
<name>A0A084G7K5_PSEDA</name>
<feature type="region of interest" description="Disordered" evidence="6">
    <location>
        <begin position="525"/>
        <end position="545"/>
    </location>
</feature>
<evidence type="ECO:0000313" key="9">
    <source>
        <dbReference type="Proteomes" id="UP000028545"/>
    </source>
</evidence>
<keyword evidence="5" id="KW-0503">Monooxygenase</keyword>
<dbReference type="SUPFAM" id="SSF51905">
    <property type="entry name" value="FAD/NAD(P)-binding domain"/>
    <property type="match status" value="1"/>
</dbReference>
<comment type="caution">
    <text evidence="8">The sequence shown here is derived from an EMBL/GenBank/DDBJ whole genome shotgun (WGS) entry which is preliminary data.</text>
</comment>
<dbReference type="HOGENOM" id="CLU_014528_0_0_1"/>
<reference evidence="8 9" key="1">
    <citation type="journal article" date="2014" name="Genome Announc.">
        <title>Draft genome sequence of the pathogenic fungus Scedosporium apiospermum.</title>
        <authorList>
            <person name="Vandeputte P."/>
            <person name="Ghamrawi S."/>
            <person name="Rechenmann M."/>
            <person name="Iltis A."/>
            <person name="Giraud S."/>
            <person name="Fleury M."/>
            <person name="Thornton C."/>
            <person name="Delhaes L."/>
            <person name="Meyer W."/>
            <person name="Papon N."/>
            <person name="Bouchara J.P."/>
        </authorList>
    </citation>
    <scope>NUCLEOTIDE SEQUENCE [LARGE SCALE GENOMIC DNA]</scope>
    <source>
        <strain evidence="8 9">IHEM 14462</strain>
    </source>
</reference>
<dbReference type="AlphaFoldDB" id="A0A084G7K5"/>
<dbReference type="GeneID" id="27723835"/>
<dbReference type="OrthoDB" id="1047367at2759"/>
<dbReference type="Gene3D" id="3.50.50.60">
    <property type="entry name" value="FAD/NAD(P)-binding domain"/>
    <property type="match status" value="1"/>
</dbReference>
<evidence type="ECO:0000256" key="1">
    <source>
        <dbReference type="ARBA" id="ARBA00007992"/>
    </source>
</evidence>